<dbReference type="Proteomes" id="UP000596660">
    <property type="component" value="Unplaced"/>
</dbReference>
<reference evidence="1" key="1">
    <citation type="journal article" date="2017" name="Nature">
        <title>The genome of Chenopodium quinoa.</title>
        <authorList>
            <person name="Jarvis D.E."/>
            <person name="Ho Y.S."/>
            <person name="Lightfoot D.J."/>
            <person name="Schmoeckel S.M."/>
            <person name="Li B."/>
            <person name="Borm T.J.A."/>
            <person name="Ohyanagi H."/>
            <person name="Mineta K."/>
            <person name="Michell C.T."/>
            <person name="Saber N."/>
            <person name="Kharbatia N.M."/>
            <person name="Rupper R.R."/>
            <person name="Sharp A.R."/>
            <person name="Dally N."/>
            <person name="Boughton B.A."/>
            <person name="Woo Y.H."/>
            <person name="Gao G."/>
            <person name="Schijlen E.G.W.M."/>
            <person name="Guo X."/>
            <person name="Momin A.A."/>
            <person name="Negrao S."/>
            <person name="Al-Babili S."/>
            <person name="Gehring C."/>
            <person name="Roessner U."/>
            <person name="Jung C."/>
            <person name="Murphy K."/>
            <person name="Arold S.T."/>
            <person name="Gojobori T."/>
            <person name="van der Linden C.G."/>
            <person name="van Loo E.N."/>
            <person name="Jellen E.N."/>
            <person name="Maughan P.J."/>
            <person name="Tester M."/>
        </authorList>
    </citation>
    <scope>NUCLEOTIDE SEQUENCE [LARGE SCALE GENOMIC DNA]</scope>
    <source>
        <strain evidence="1">cv. PI 614886</strain>
    </source>
</reference>
<keyword evidence="2" id="KW-1185">Reference proteome</keyword>
<dbReference type="Gramene" id="AUR62033629-RA">
    <property type="protein sequence ID" value="AUR62033629-RA:cds"/>
    <property type="gene ID" value="AUR62033629"/>
</dbReference>
<dbReference type="AlphaFoldDB" id="A0A803MQS8"/>
<evidence type="ECO:0000313" key="1">
    <source>
        <dbReference type="EnsemblPlants" id="AUR62033629-RA:cds"/>
    </source>
</evidence>
<dbReference type="EnsemblPlants" id="AUR62033629-RA">
    <property type="protein sequence ID" value="AUR62033629-RA:cds"/>
    <property type="gene ID" value="AUR62033629"/>
</dbReference>
<accession>A0A803MQS8</accession>
<protein>
    <submittedName>
        <fullName evidence="1">Uncharacterized protein</fullName>
    </submittedName>
</protein>
<reference evidence="1" key="2">
    <citation type="submission" date="2021-03" db="UniProtKB">
        <authorList>
            <consortium name="EnsemblPlants"/>
        </authorList>
    </citation>
    <scope>IDENTIFICATION</scope>
</reference>
<organism evidence="1 2">
    <name type="scientific">Chenopodium quinoa</name>
    <name type="common">Quinoa</name>
    <dbReference type="NCBI Taxonomy" id="63459"/>
    <lineage>
        <taxon>Eukaryota</taxon>
        <taxon>Viridiplantae</taxon>
        <taxon>Streptophyta</taxon>
        <taxon>Embryophyta</taxon>
        <taxon>Tracheophyta</taxon>
        <taxon>Spermatophyta</taxon>
        <taxon>Magnoliopsida</taxon>
        <taxon>eudicotyledons</taxon>
        <taxon>Gunneridae</taxon>
        <taxon>Pentapetalae</taxon>
        <taxon>Caryophyllales</taxon>
        <taxon>Chenopodiaceae</taxon>
        <taxon>Chenopodioideae</taxon>
        <taxon>Atripliceae</taxon>
        <taxon>Chenopodium</taxon>
    </lineage>
</organism>
<dbReference type="SUPFAM" id="SSF50249">
    <property type="entry name" value="Nucleic acid-binding proteins"/>
    <property type="match status" value="1"/>
</dbReference>
<dbReference type="InterPro" id="IPR012340">
    <property type="entry name" value="NA-bd_OB-fold"/>
</dbReference>
<dbReference type="PANTHER" id="PTHR47165">
    <property type="entry name" value="OS03G0429900 PROTEIN"/>
    <property type="match status" value="1"/>
</dbReference>
<proteinExistence type="predicted"/>
<sequence length="183" mass="20409">MKPEYVPVSKLTPKSKSYKIKVAVKEKSPVKIPANKRRFQKLVFADDEGNEIRGTLFGDEIDHFKTVLEHQKEYIISDAPIKATDPRFVNKEGPYQIGFGGKIAIQPLVPDSGPVLPQYTPIADVPPTSNDDDRFDRLGVVVHMEEVRQKTSLNGFPFDVATLLPDQALIISVYGELATVDCQ</sequence>
<dbReference type="Gene3D" id="2.40.50.140">
    <property type="entry name" value="Nucleic acid-binding proteins"/>
    <property type="match status" value="1"/>
</dbReference>
<name>A0A803MQS8_CHEQI</name>
<dbReference type="PANTHER" id="PTHR47165:SF4">
    <property type="entry name" value="OS03G0429900 PROTEIN"/>
    <property type="match status" value="1"/>
</dbReference>
<evidence type="ECO:0000313" key="2">
    <source>
        <dbReference type="Proteomes" id="UP000596660"/>
    </source>
</evidence>